<protein>
    <submittedName>
        <fullName evidence="1">Uncharacterized protein</fullName>
    </submittedName>
</protein>
<dbReference type="GeneID" id="92969683"/>
<name>A0A0E4BMQ2_9BRAD</name>
<dbReference type="Proteomes" id="UP000063308">
    <property type="component" value="Chromosome"/>
</dbReference>
<gene>
    <name evidence="1" type="ORF">NK6_2903</name>
</gene>
<proteinExistence type="predicted"/>
<evidence type="ECO:0000313" key="1">
    <source>
        <dbReference type="EMBL" id="BAR56083.1"/>
    </source>
</evidence>
<sequence>MDPAIDIIFELTIADWRSSEEAEARPVEAARIYRREDRTVCGSMKWSARSLIADSL</sequence>
<accession>A0A0E4BMQ2</accession>
<reference evidence="1 2" key="1">
    <citation type="submission" date="2014-11" db="EMBL/GenBank/DDBJ databases">
        <title>Symbiosis island explosion on the genome of extra-slow-growing strains of soybean bradyrhizobia with massive insertion sequences.</title>
        <authorList>
            <person name="Iida T."/>
            <person name="Minamisawa K."/>
        </authorList>
    </citation>
    <scope>NUCLEOTIDE SEQUENCE [LARGE SCALE GENOMIC DNA]</scope>
    <source>
        <strain evidence="1 2">NK6</strain>
    </source>
</reference>
<dbReference type="AlphaFoldDB" id="A0A0E4BMQ2"/>
<dbReference type="RefSeq" id="WP_018648285.1">
    <property type="nucleotide sequence ID" value="NZ_AJQI01000490.1"/>
</dbReference>
<evidence type="ECO:0000313" key="2">
    <source>
        <dbReference type="Proteomes" id="UP000063308"/>
    </source>
</evidence>
<dbReference type="EMBL" id="AP014685">
    <property type="protein sequence ID" value="BAR56083.1"/>
    <property type="molecule type" value="Genomic_DNA"/>
</dbReference>
<organism evidence="1 2">
    <name type="scientific">Bradyrhizobium diazoefficiens</name>
    <dbReference type="NCBI Taxonomy" id="1355477"/>
    <lineage>
        <taxon>Bacteria</taxon>
        <taxon>Pseudomonadati</taxon>
        <taxon>Pseudomonadota</taxon>
        <taxon>Alphaproteobacteria</taxon>
        <taxon>Hyphomicrobiales</taxon>
        <taxon>Nitrobacteraceae</taxon>
        <taxon>Bradyrhizobium</taxon>
    </lineage>
</organism>